<proteinExistence type="predicted"/>
<protein>
    <submittedName>
        <fullName evidence="6">DNA polymerase beta palm</fullName>
    </submittedName>
</protein>
<dbReference type="PRINTS" id="PR00869">
    <property type="entry name" value="DNAPOLX"/>
</dbReference>
<evidence type="ECO:0000313" key="6">
    <source>
        <dbReference type="EMBL" id="VVU94690.1"/>
    </source>
</evidence>
<dbReference type="GO" id="GO:0005634">
    <property type="term" value="C:nucleus"/>
    <property type="evidence" value="ECO:0007669"/>
    <property type="project" value="TreeGrafter"/>
</dbReference>
<dbReference type="PRINTS" id="PR00870">
    <property type="entry name" value="DNAPOLXBETA"/>
</dbReference>
<keyword evidence="2" id="KW-0808">Transferase</keyword>
<dbReference type="Gene3D" id="3.30.460.10">
    <property type="entry name" value="Beta Polymerase, domain 2"/>
    <property type="match status" value="1"/>
</dbReference>
<sequence>MNSVIIKEFSKLVSLIQEQLNDAYLDKNQSDINKHNFRLRQTKSILTKLRKYDIQITLENVNDLLEIKGIGKGAVKRIHEILSTGTLVELEGLEKKDGSKKQVLKELQQVIGIGRSIAVDLLDKYKLKSVEDLISRNKKGEIPLNNKILLGLKYHNIYKMNIPRKEIEESYEFMNRVIKKMNRQLELDKNNKLKIQICGSFRRGKPLSNDIDVLITKKGTLSKNKKEDAKYLNKFVHKLKKLRSQNNNKPFLIDDMTDKKSTYKYMGFCKFKDNPPRRIDIIFIPYESYPCALLYFTGSKETSVIMRNKAKEQGWKLNENELYDKVNKKQIKVKSEEEIFQKLEMEYLNPIDR</sequence>
<dbReference type="AlphaFoldDB" id="A0A5E8CM08"/>
<dbReference type="GO" id="GO:0003677">
    <property type="term" value="F:DNA binding"/>
    <property type="evidence" value="ECO:0007669"/>
    <property type="project" value="InterPro"/>
</dbReference>
<keyword evidence="1" id="KW-0237">DNA synthesis</keyword>
<dbReference type="InterPro" id="IPR027421">
    <property type="entry name" value="DNA_pol_lamdba_lyase_dom_sf"/>
</dbReference>
<reference evidence="6" key="1">
    <citation type="submission" date="2019-09" db="EMBL/GenBank/DDBJ databases">
        <authorList>
            <person name="Needham M D."/>
        </authorList>
    </citation>
    <scope>NUCLEOTIDE SEQUENCE</scope>
</reference>
<dbReference type="EMBL" id="CABVLZ010000002">
    <property type="protein sequence ID" value="VVU94690.1"/>
    <property type="molecule type" value="Genomic_DNA"/>
</dbReference>
<dbReference type="SUPFAM" id="SSF81301">
    <property type="entry name" value="Nucleotidyltransferase"/>
    <property type="match status" value="1"/>
</dbReference>
<organism evidence="6">
    <name type="scientific">seawater metagenome</name>
    <dbReference type="NCBI Taxonomy" id="1561972"/>
    <lineage>
        <taxon>unclassified sequences</taxon>
        <taxon>metagenomes</taxon>
        <taxon>ecological metagenomes</taxon>
    </lineage>
</organism>
<gene>
    <name evidence="6" type="ORF">CPAV1605_415</name>
</gene>
<dbReference type="InterPro" id="IPR043519">
    <property type="entry name" value="NT_sf"/>
</dbReference>
<dbReference type="Pfam" id="PF14792">
    <property type="entry name" value="DNA_pol_B_palm"/>
    <property type="match status" value="1"/>
</dbReference>
<dbReference type="Gene3D" id="3.30.210.10">
    <property type="entry name" value="DNA polymerase, thumb domain"/>
    <property type="match status" value="1"/>
</dbReference>
<evidence type="ECO:0000256" key="3">
    <source>
        <dbReference type="ARBA" id="ARBA00022695"/>
    </source>
</evidence>
<dbReference type="Gene3D" id="1.10.150.20">
    <property type="entry name" value="5' to 3' exonuclease, C-terminal subdomain"/>
    <property type="match status" value="1"/>
</dbReference>
<dbReference type="Gene3D" id="1.10.150.110">
    <property type="entry name" value="DNA polymerase beta, N-terminal domain-like"/>
    <property type="match status" value="1"/>
</dbReference>
<dbReference type="PANTHER" id="PTHR11276:SF28">
    <property type="entry name" value="DNA POLYMERASE LAMBDA"/>
    <property type="match status" value="1"/>
</dbReference>
<dbReference type="GO" id="GO:0006303">
    <property type="term" value="P:double-strand break repair via nonhomologous end joining"/>
    <property type="evidence" value="ECO:0007669"/>
    <property type="project" value="TreeGrafter"/>
</dbReference>
<dbReference type="InterPro" id="IPR037160">
    <property type="entry name" value="DNA_Pol_thumb_sf"/>
</dbReference>
<evidence type="ECO:0000256" key="1">
    <source>
        <dbReference type="ARBA" id="ARBA00022634"/>
    </source>
</evidence>
<dbReference type="InterPro" id="IPR029398">
    <property type="entry name" value="PolB_thumb"/>
</dbReference>
<dbReference type="SMART" id="SM00483">
    <property type="entry name" value="POLXc"/>
    <property type="match status" value="1"/>
</dbReference>
<evidence type="ECO:0000256" key="4">
    <source>
        <dbReference type="ARBA" id="ARBA00022705"/>
    </source>
</evidence>
<dbReference type="GO" id="GO:0003887">
    <property type="term" value="F:DNA-directed DNA polymerase activity"/>
    <property type="evidence" value="ECO:0007669"/>
    <property type="project" value="InterPro"/>
</dbReference>
<evidence type="ECO:0000259" key="5">
    <source>
        <dbReference type="SMART" id="SM00483"/>
    </source>
</evidence>
<name>A0A5E8CM08_9ZZZZ</name>
<dbReference type="InterPro" id="IPR002054">
    <property type="entry name" value="DNA-dir_DNA_pol_X"/>
</dbReference>
<dbReference type="SUPFAM" id="SSF47802">
    <property type="entry name" value="DNA polymerase beta, N-terminal domain-like"/>
    <property type="match status" value="1"/>
</dbReference>
<feature type="domain" description="DNA-directed DNA polymerase X" evidence="5">
    <location>
        <begin position="19"/>
        <end position="353"/>
    </location>
</feature>
<dbReference type="PANTHER" id="PTHR11276">
    <property type="entry name" value="DNA POLYMERASE TYPE-X FAMILY MEMBER"/>
    <property type="match status" value="1"/>
</dbReference>
<dbReference type="InterPro" id="IPR028207">
    <property type="entry name" value="DNA_pol_B_palm_palm"/>
</dbReference>
<dbReference type="Pfam" id="PF14791">
    <property type="entry name" value="DNA_pol_B_thumb"/>
    <property type="match status" value="1"/>
</dbReference>
<evidence type="ECO:0000256" key="2">
    <source>
        <dbReference type="ARBA" id="ARBA00022679"/>
    </source>
</evidence>
<keyword evidence="3" id="KW-0548">Nucleotidyltransferase</keyword>
<dbReference type="InterPro" id="IPR022312">
    <property type="entry name" value="DNA_pol_X"/>
</dbReference>
<accession>A0A5E8CM08</accession>
<dbReference type="InterPro" id="IPR002008">
    <property type="entry name" value="DNA_pol_X_beta-like"/>
</dbReference>
<keyword evidence="4" id="KW-0235">DNA replication</keyword>